<gene>
    <name evidence="7" type="ORF">B1A_03741</name>
</gene>
<dbReference type="GO" id="GO:0006313">
    <property type="term" value="P:DNA transposition"/>
    <property type="evidence" value="ECO:0007669"/>
    <property type="project" value="InterPro"/>
</dbReference>
<keyword evidence="2" id="KW-0815">Transposition</keyword>
<evidence type="ECO:0000259" key="6">
    <source>
        <dbReference type="Pfam" id="PF14294"/>
    </source>
</evidence>
<dbReference type="PANTHER" id="PTHR33258:SF1">
    <property type="entry name" value="TRANSPOSASE INSL FOR INSERTION SEQUENCE ELEMENT IS186A-RELATED"/>
    <property type="match status" value="1"/>
</dbReference>
<dbReference type="GO" id="GO:0003677">
    <property type="term" value="F:DNA binding"/>
    <property type="evidence" value="ECO:0007669"/>
    <property type="project" value="UniProtKB-KW"/>
</dbReference>
<protein>
    <submittedName>
        <fullName evidence="7">Transposase IS4 family protein</fullName>
    </submittedName>
</protein>
<feature type="domain" description="DUF4372" evidence="6">
    <location>
        <begin position="4"/>
        <end position="76"/>
    </location>
</feature>
<dbReference type="SUPFAM" id="SSF53098">
    <property type="entry name" value="Ribonuclease H-like"/>
    <property type="match status" value="1"/>
</dbReference>
<reference evidence="7" key="1">
    <citation type="submission" date="2013-08" db="EMBL/GenBank/DDBJ databases">
        <authorList>
            <person name="Mendez C."/>
            <person name="Richter M."/>
            <person name="Ferrer M."/>
            <person name="Sanchez J."/>
        </authorList>
    </citation>
    <scope>NUCLEOTIDE SEQUENCE</scope>
</reference>
<evidence type="ECO:0000256" key="3">
    <source>
        <dbReference type="ARBA" id="ARBA00023125"/>
    </source>
</evidence>
<reference evidence="7" key="2">
    <citation type="journal article" date="2014" name="ISME J.">
        <title>Microbial stratification in low pH oxic and suboxic macroscopic growths along an acid mine drainage.</title>
        <authorList>
            <person name="Mendez-Garcia C."/>
            <person name="Mesa V."/>
            <person name="Sprenger R.R."/>
            <person name="Richter M."/>
            <person name="Diez M.S."/>
            <person name="Solano J."/>
            <person name="Bargiela R."/>
            <person name="Golyshina O.V."/>
            <person name="Manteca A."/>
            <person name="Ramos J.L."/>
            <person name="Gallego J.R."/>
            <person name="Llorente I."/>
            <person name="Martins Dos Santos V.A."/>
            <person name="Jensen O.N."/>
            <person name="Pelaez A.I."/>
            <person name="Sanchez J."/>
            <person name="Ferrer M."/>
        </authorList>
    </citation>
    <scope>NUCLEOTIDE SEQUENCE</scope>
</reference>
<organism evidence="7">
    <name type="scientific">mine drainage metagenome</name>
    <dbReference type="NCBI Taxonomy" id="410659"/>
    <lineage>
        <taxon>unclassified sequences</taxon>
        <taxon>metagenomes</taxon>
        <taxon>ecological metagenomes</taxon>
    </lineage>
</organism>
<dbReference type="Pfam" id="PF14294">
    <property type="entry name" value="DUF4372"/>
    <property type="match status" value="1"/>
</dbReference>
<evidence type="ECO:0000256" key="4">
    <source>
        <dbReference type="ARBA" id="ARBA00023172"/>
    </source>
</evidence>
<dbReference type="Gene3D" id="3.90.350.10">
    <property type="entry name" value="Transposase Inhibitor Protein From Tn5, Chain A, domain 1"/>
    <property type="match status" value="1"/>
</dbReference>
<evidence type="ECO:0000256" key="1">
    <source>
        <dbReference type="ARBA" id="ARBA00010075"/>
    </source>
</evidence>
<dbReference type="EMBL" id="AUZX01002729">
    <property type="protein sequence ID" value="EQD75782.1"/>
    <property type="molecule type" value="Genomic_DNA"/>
</dbReference>
<comment type="similarity">
    <text evidence="1">Belongs to the transposase 11 family.</text>
</comment>
<evidence type="ECO:0000259" key="5">
    <source>
        <dbReference type="Pfam" id="PF01609"/>
    </source>
</evidence>
<evidence type="ECO:0000256" key="2">
    <source>
        <dbReference type="ARBA" id="ARBA00022578"/>
    </source>
</evidence>
<name>T1C1A8_9ZZZZ</name>
<sequence length="389" mass="43969">MYVGKTLFAQVMEFVPWTSFARIVQRHGGNSGVRTLSCAEQFRAMAFAQLTWRESLRDIEASLSANASKLYAMGFRSAVKRSTLADANASRDWRIWSDLAALLIRRARKLYANDSLGVDLDNTVYALDSSTIDLCLSLFEWAPFRSTKAAIKLHTLLDLRGAIPAFIHISDGKLHDVNVLDMLAFEPGAFYVMDRGHVDFARLYTLHQAGAFFVTRAKSPMDARRVYSAPTDRSTGVISDQQVMLNGYYSARKYPEHLRRVRFKDPESGKTLIFLTNNTALPALTIAALYKSRWQVELFFKWIKQHLRIKKFLGNSENAVKTQVWCAVATYVLIAIVKKELQLDASLYTCLQILSVSVFEKTEVSCALQPDASQIDLLNAPNQLHLFDF</sequence>
<dbReference type="InterPro" id="IPR025399">
    <property type="entry name" value="DUF4372"/>
</dbReference>
<dbReference type="NCBIfam" id="NF033592">
    <property type="entry name" value="transpos_IS4_1"/>
    <property type="match status" value="1"/>
</dbReference>
<accession>T1C1A8</accession>
<keyword evidence="4" id="KW-0233">DNA recombination</keyword>
<dbReference type="InterPro" id="IPR047952">
    <property type="entry name" value="Transpos_IS4"/>
</dbReference>
<dbReference type="PANTHER" id="PTHR33258">
    <property type="entry name" value="TRANSPOSASE INSL FOR INSERTION SEQUENCE ELEMENT IS186A-RELATED"/>
    <property type="match status" value="1"/>
</dbReference>
<dbReference type="AlphaFoldDB" id="T1C1A8"/>
<evidence type="ECO:0000313" key="7">
    <source>
        <dbReference type="EMBL" id="EQD75782.1"/>
    </source>
</evidence>
<comment type="caution">
    <text evidence="7">The sequence shown here is derived from an EMBL/GenBank/DDBJ whole genome shotgun (WGS) entry which is preliminary data.</text>
</comment>
<feature type="domain" description="Transposase IS4-like" evidence="5">
    <location>
        <begin position="122"/>
        <end position="333"/>
    </location>
</feature>
<dbReference type="InterPro" id="IPR002559">
    <property type="entry name" value="Transposase_11"/>
</dbReference>
<dbReference type="InterPro" id="IPR012337">
    <property type="entry name" value="RNaseH-like_sf"/>
</dbReference>
<dbReference type="Pfam" id="PF01609">
    <property type="entry name" value="DDE_Tnp_1"/>
    <property type="match status" value="1"/>
</dbReference>
<keyword evidence="3" id="KW-0238">DNA-binding</keyword>
<proteinExistence type="inferred from homology"/>
<dbReference type="GO" id="GO:0004803">
    <property type="term" value="F:transposase activity"/>
    <property type="evidence" value="ECO:0007669"/>
    <property type="project" value="InterPro"/>
</dbReference>